<feature type="region of interest" description="Disordered" evidence="2">
    <location>
        <begin position="97"/>
        <end position="138"/>
    </location>
</feature>
<feature type="region of interest" description="Disordered" evidence="2">
    <location>
        <begin position="21"/>
        <end position="47"/>
    </location>
</feature>
<evidence type="ECO:0000256" key="2">
    <source>
        <dbReference type="SAM" id="MobiDB-lite"/>
    </source>
</evidence>
<dbReference type="OrthoDB" id="1721574at2759"/>
<feature type="compositionally biased region" description="Basic and acidic residues" evidence="2">
    <location>
        <begin position="32"/>
        <end position="47"/>
    </location>
</feature>
<dbReference type="EMBL" id="JAEFBJ010000011">
    <property type="protein sequence ID" value="KAG7556912.1"/>
    <property type="molecule type" value="Genomic_DNA"/>
</dbReference>
<feature type="region of interest" description="Disordered" evidence="2">
    <location>
        <begin position="940"/>
        <end position="961"/>
    </location>
</feature>
<evidence type="ECO:0000313" key="4">
    <source>
        <dbReference type="EMBL" id="KAG7556912.1"/>
    </source>
</evidence>
<keyword evidence="5" id="KW-1185">Reference proteome</keyword>
<dbReference type="GO" id="GO:0008270">
    <property type="term" value="F:zinc ion binding"/>
    <property type="evidence" value="ECO:0007669"/>
    <property type="project" value="UniProtKB-KW"/>
</dbReference>
<accession>A0A8T1ZD49</accession>
<protein>
    <submittedName>
        <fullName evidence="4">Zinc finger CCHC-type</fullName>
    </submittedName>
</protein>
<reference evidence="4 5" key="1">
    <citation type="submission" date="2020-12" db="EMBL/GenBank/DDBJ databases">
        <title>Concerted genomic and epigenomic changes stabilize Arabidopsis allopolyploids.</title>
        <authorList>
            <person name="Chen Z."/>
        </authorList>
    </citation>
    <scope>NUCLEOTIDE SEQUENCE [LARGE SCALE GENOMIC DNA]</scope>
    <source>
        <strain evidence="4">As9502</strain>
        <tissue evidence="4">Leaf</tissue>
    </source>
</reference>
<keyword evidence="1" id="KW-0479">Metal-binding</keyword>
<feature type="compositionally biased region" description="Acidic residues" evidence="2">
    <location>
        <begin position="21"/>
        <end position="31"/>
    </location>
</feature>
<keyword evidence="1" id="KW-0862">Zinc</keyword>
<feature type="compositionally biased region" description="Acidic residues" evidence="2">
    <location>
        <begin position="940"/>
        <end position="950"/>
    </location>
</feature>
<evidence type="ECO:0000256" key="1">
    <source>
        <dbReference type="PROSITE-ProRule" id="PRU00047"/>
    </source>
</evidence>
<dbReference type="Proteomes" id="UP000694251">
    <property type="component" value="Chromosome 11"/>
</dbReference>
<dbReference type="PROSITE" id="PS50158">
    <property type="entry name" value="ZF_CCHC"/>
    <property type="match status" value="1"/>
</dbReference>
<comment type="caution">
    <text evidence="4">The sequence shown here is derived from an EMBL/GenBank/DDBJ whole genome shotgun (WGS) entry which is preliminary data.</text>
</comment>
<dbReference type="AlphaFoldDB" id="A0A8T1ZD49"/>
<sequence length="1087" mass="124207">MIDMILESTKDLECDKELVAEEELEPEEQLEPEEHSESENELLEEKEYGKVAILTSLVSMSTTKERSSHNRNKRLIEALTTEMGQIFDSHLDSIRQRHHRARKRKEQELKSKPPDNSLRSTRSSPQKISHTPKSKSVCHSDYKPTNALFKFSGKEDYLEWEKNMDEWFSYKNFLSEMRFVCALSHLTGDAYKWWLQEVDDRLYYKEPPITFWRDLKELLRKKYAPKASNRSRKVNVTAHGLAVQEKGQALVSDSKKNPIAEKQFEDELLKILNAYNKPKKAKSTPQPKMVTEEVVVHKQSLNPSPESSGEPKQCKSSNLSKKVTCYKCRKKGHLAATCHGELELTISSLESKLSSSNSSSEVINQGLENSSSCVMHLFLSKDVDSGHTMEHENDKAEGSTKEENHHLVSTTPQACRADYVSNITIFKAEILPNILRGNKVSLACEFIQYWNNFTFTRTFKQPVLNVGISSIIHLILSLSAKEDAGTIDVCNDMPTNSELMTCSLAIKESEDVNNTILKEKEPPYVSQPILNRELPKEATRELGGFTQAEAVMVHNQSPRAECSIVIKEKPPDATPPIKARGSTILRPFKKTIDREISTHHRSQSRDPREDNESQLRLKHKEERIDKQSNCFVRDYEDMFSEDKPIGLSPIHNASQSYIWRPGDYIGRSRPEPHESLVTLLHMFPEEPKMDLSSFGSFHTYQWRPGELLDSSREEELVTNNALIKEEPPDPTPLPLTVMISSTEHTANLIQVSNSLTRFVSHVSRTVTMILSHLGNIEKELDLFKEYLEPNSCLRTQVKHEHFKDNALIKAEPCLLVYSDSMTVITHLLFAKAGNNIAGTKEEPPDLEILSSNLFERTGIGVVLMPNMDNLFNRKRRKSDNAYELELQGKFNVSSNFKDSYLVLFIVGELDLRSNPFQVGEDDMILESTKDLECDKELVAEEELEPEEQLEPEEHSESENELLEEKEYGKVAILTSLVLIHDHQMGMCLICTLFPLSSFVPMGFLDKVFNEANDSHSNHPFGDPNHGITSRNWPKGIYIKSSLFYAHYKPKKSPNQVVYLLVKKDDENRRSRVTLEPRRGRVIFKLSI</sequence>
<feature type="region of interest" description="Disordered" evidence="2">
    <location>
        <begin position="386"/>
        <end position="405"/>
    </location>
</feature>
<feature type="compositionally biased region" description="Basic and acidic residues" evidence="2">
    <location>
        <begin position="951"/>
        <end position="961"/>
    </location>
</feature>
<name>A0A8T1ZD49_ARASU</name>
<feature type="domain" description="CCHC-type" evidence="3">
    <location>
        <begin position="325"/>
        <end position="338"/>
    </location>
</feature>
<feature type="region of interest" description="Disordered" evidence="2">
    <location>
        <begin position="595"/>
        <end position="621"/>
    </location>
</feature>
<evidence type="ECO:0000259" key="3">
    <source>
        <dbReference type="PROSITE" id="PS50158"/>
    </source>
</evidence>
<keyword evidence="1" id="KW-0863">Zinc-finger</keyword>
<gene>
    <name evidence="4" type="ORF">ISN44_As11g029150</name>
</gene>
<dbReference type="InterPro" id="IPR001878">
    <property type="entry name" value="Znf_CCHC"/>
</dbReference>
<evidence type="ECO:0000313" key="5">
    <source>
        <dbReference type="Proteomes" id="UP000694251"/>
    </source>
</evidence>
<proteinExistence type="predicted"/>
<dbReference type="GO" id="GO:0003676">
    <property type="term" value="F:nucleic acid binding"/>
    <property type="evidence" value="ECO:0007669"/>
    <property type="project" value="InterPro"/>
</dbReference>
<feature type="compositionally biased region" description="Polar residues" evidence="2">
    <location>
        <begin position="117"/>
        <end position="131"/>
    </location>
</feature>
<organism evidence="4 5">
    <name type="scientific">Arabidopsis suecica</name>
    <name type="common">Swedish thale-cress</name>
    <name type="synonym">Cardaminopsis suecica</name>
    <dbReference type="NCBI Taxonomy" id="45249"/>
    <lineage>
        <taxon>Eukaryota</taxon>
        <taxon>Viridiplantae</taxon>
        <taxon>Streptophyta</taxon>
        <taxon>Embryophyta</taxon>
        <taxon>Tracheophyta</taxon>
        <taxon>Spermatophyta</taxon>
        <taxon>Magnoliopsida</taxon>
        <taxon>eudicotyledons</taxon>
        <taxon>Gunneridae</taxon>
        <taxon>Pentapetalae</taxon>
        <taxon>rosids</taxon>
        <taxon>malvids</taxon>
        <taxon>Brassicales</taxon>
        <taxon>Brassicaceae</taxon>
        <taxon>Camelineae</taxon>
        <taxon>Arabidopsis</taxon>
    </lineage>
</organism>